<evidence type="ECO:0000313" key="4">
    <source>
        <dbReference type="Proteomes" id="UP000245507"/>
    </source>
</evidence>
<evidence type="ECO:0000256" key="1">
    <source>
        <dbReference type="SAM" id="MobiDB-lite"/>
    </source>
</evidence>
<feature type="signal peptide" evidence="2">
    <location>
        <begin position="1"/>
        <end position="20"/>
    </location>
</feature>
<dbReference type="Gene3D" id="4.10.1080.10">
    <property type="entry name" value="TSP type-3 repeat"/>
    <property type="match status" value="1"/>
</dbReference>
<organism evidence="3 4">
    <name type="scientific">Nocardioides silvaticus</name>
    <dbReference type="NCBI Taxonomy" id="2201891"/>
    <lineage>
        <taxon>Bacteria</taxon>
        <taxon>Bacillati</taxon>
        <taxon>Actinomycetota</taxon>
        <taxon>Actinomycetes</taxon>
        <taxon>Propionibacteriales</taxon>
        <taxon>Nocardioidaceae</taxon>
        <taxon>Nocardioides</taxon>
    </lineage>
</organism>
<proteinExistence type="predicted"/>
<keyword evidence="2" id="KW-0732">Signal</keyword>
<evidence type="ECO:0008006" key="5">
    <source>
        <dbReference type="Google" id="ProtNLM"/>
    </source>
</evidence>
<sequence>MVAAGLVTGLGAVAAPSSQAALPGPDSTSWTPVKKSAVVRGDEAGDLGTPHLDLTKAGGPLGDGTVFVAADLTHASFRFHVAAAPAAGATGGYVVQFDTNGSTAGWERALRYDPAANTITFFTAANNAGVKDAGTVGTVIPTSAATATTYPGADGGAYVAFAVPRTALASAQISLGAPMVLGTTTEAATAGLDGGSLLGAAKADVLGVKKFGFSAPSWASLATDPLPVDSDGDGVPDNVDNCPVDVNPLQEDDDKSLDGTLQPSEVLGIPDGTEGMGNACDPTPRGYDSDEDGVGYLDDECKERPGVKENGCPDHSSTVSTLRYNGKKKLFTGATRGTLYDECGPRRTVSLRRVTKGADPELKVVKSDAAGKFTIKVATKPKKGKYYVHVDPKNMLSAGVNCFADNSPKIDIR</sequence>
<comment type="caution">
    <text evidence="3">The sequence shown here is derived from an EMBL/GenBank/DDBJ whole genome shotgun (WGS) entry which is preliminary data.</text>
</comment>
<dbReference type="GO" id="GO:0005509">
    <property type="term" value="F:calcium ion binding"/>
    <property type="evidence" value="ECO:0007669"/>
    <property type="project" value="InterPro"/>
</dbReference>
<name>A0A316TMB0_9ACTN</name>
<dbReference type="SUPFAM" id="SSF103647">
    <property type="entry name" value="TSP type-3 repeat"/>
    <property type="match status" value="1"/>
</dbReference>
<dbReference type="InterPro" id="IPR028974">
    <property type="entry name" value="TSP_type-3_rpt"/>
</dbReference>
<feature type="chain" id="PRO_5016303372" description="SD-repeat containing protein B domain-containing protein" evidence="2">
    <location>
        <begin position="21"/>
        <end position="413"/>
    </location>
</feature>
<accession>A0A316TMB0</accession>
<feature type="region of interest" description="Disordered" evidence="1">
    <location>
        <begin position="249"/>
        <end position="277"/>
    </location>
</feature>
<evidence type="ECO:0000313" key="3">
    <source>
        <dbReference type="EMBL" id="PWN00876.1"/>
    </source>
</evidence>
<evidence type="ECO:0000256" key="2">
    <source>
        <dbReference type="SAM" id="SignalP"/>
    </source>
</evidence>
<dbReference type="Proteomes" id="UP000245507">
    <property type="component" value="Unassembled WGS sequence"/>
</dbReference>
<reference evidence="3 4" key="1">
    <citation type="submission" date="2018-05" db="EMBL/GenBank/DDBJ databases">
        <title>Nocardioides silvaticus genome.</title>
        <authorList>
            <person name="Li C."/>
            <person name="Wang G."/>
        </authorList>
    </citation>
    <scope>NUCLEOTIDE SEQUENCE [LARGE SCALE GENOMIC DNA]</scope>
    <source>
        <strain evidence="3 4">CCTCC AB 2018079</strain>
    </source>
</reference>
<dbReference type="AlphaFoldDB" id="A0A316TMB0"/>
<dbReference type="EMBL" id="QGDD01000014">
    <property type="protein sequence ID" value="PWN00876.1"/>
    <property type="molecule type" value="Genomic_DNA"/>
</dbReference>
<protein>
    <recommendedName>
        <fullName evidence="5">SD-repeat containing protein B domain-containing protein</fullName>
    </recommendedName>
</protein>
<gene>
    <name evidence="3" type="ORF">DJ010_21350</name>
</gene>
<keyword evidence="4" id="KW-1185">Reference proteome</keyword>